<keyword evidence="2" id="KW-0732">Signal</keyword>
<dbReference type="PANTHER" id="PTHR43308">
    <property type="entry name" value="OUTER MEMBRANE PROTEIN ALPHA-RELATED"/>
    <property type="match status" value="1"/>
</dbReference>
<proteinExistence type="predicted"/>
<evidence type="ECO:0000313" key="5">
    <source>
        <dbReference type="Proteomes" id="UP000886824"/>
    </source>
</evidence>
<evidence type="ECO:0000256" key="2">
    <source>
        <dbReference type="SAM" id="SignalP"/>
    </source>
</evidence>
<evidence type="ECO:0000256" key="1">
    <source>
        <dbReference type="ARBA" id="ARBA00022737"/>
    </source>
</evidence>
<feature type="domain" description="SLH" evidence="3">
    <location>
        <begin position="161"/>
        <end position="224"/>
    </location>
</feature>
<dbReference type="InterPro" id="IPR051465">
    <property type="entry name" value="Cell_Envelope_Struct_Comp"/>
</dbReference>
<dbReference type="EMBL" id="DXCX01000032">
    <property type="protein sequence ID" value="HIY72945.1"/>
    <property type="molecule type" value="Genomic_DNA"/>
</dbReference>
<dbReference type="PROSITE" id="PS51272">
    <property type="entry name" value="SLH"/>
    <property type="match status" value="1"/>
</dbReference>
<gene>
    <name evidence="4" type="ORF">H9826_03055</name>
</gene>
<keyword evidence="1" id="KW-0677">Repeat</keyword>
<comment type="caution">
    <text evidence="4">The sequence shown here is derived from an EMBL/GenBank/DDBJ whole genome shotgun (WGS) entry which is preliminary data.</text>
</comment>
<accession>A0A9D2CE97</accession>
<name>A0A9D2CE97_9FIRM</name>
<protein>
    <submittedName>
        <fullName evidence="4">S-layer homology domain-containing protein</fullName>
    </submittedName>
</protein>
<organism evidence="4 5">
    <name type="scientific">Candidatus Intestinimonas merdavium</name>
    <dbReference type="NCBI Taxonomy" id="2838622"/>
    <lineage>
        <taxon>Bacteria</taxon>
        <taxon>Bacillati</taxon>
        <taxon>Bacillota</taxon>
        <taxon>Clostridia</taxon>
        <taxon>Eubacteriales</taxon>
        <taxon>Intestinimonas</taxon>
    </lineage>
</organism>
<reference evidence="4" key="1">
    <citation type="journal article" date="2021" name="PeerJ">
        <title>Extensive microbial diversity within the chicken gut microbiome revealed by metagenomics and culture.</title>
        <authorList>
            <person name="Gilroy R."/>
            <person name="Ravi A."/>
            <person name="Getino M."/>
            <person name="Pursley I."/>
            <person name="Horton D.L."/>
            <person name="Alikhan N.F."/>
            <person name="Baker D."/>
            <person name="Gharbi K."/>
            <person name="Hall N."/>
            <person name="Watson M."/>
            <person name="Adriaenssens E.M."/>
            <person name="Foster-Nyarko E."/>
            <person name="Jarju S."/>
            <person name="Secka A."/>
            <person name="Antonio M."/>
            <person name="Oren A."/>
            <person name="Chaudhuri R.R."/>
            <person name="La Ragione R."/>
            <person name="Hildebrand F."/>
            <person name="Pallen M.J."/>
        </authorList>
    </citation>
    <scope>NUCLEOTIDE SEQUENCE</scope>
    <source>
        <strain evidence="4">CHK33-7979</strain>
    </source>
</reference>
<reference evidence="4" key="2">
    <citation type="submission" date="2021-04" db="EMBL/GenBank/DDBJ databases">
        <authorList>
            <person name="Gilroy R."/>
        </authorList>
    </citation>
    <scope>NUCLEOTIDE SEQUENCE</scope>
    <source>
        <strain evidence="4">CHK33-7979</strain>
    </source>
</reference>
<evidence type="ECO:0000259" key="3">
    <source>
        <dbReference type="PROSITE" id="PS51272"/>
    </source>
</evidence>
<feature type="chain" id="PRO_5039204712" evidence="2">
    <location>
        <begin position="30"/>
        <end position="420"/>
    </location>
</feature>
<dbReference type="Proteomes" id="UP000886824">
    <property type="component" value="Unassembled WGS sequence"/>
</dbReference>
<dbReference type="AlphaFoldDB" id="A0A9D2CE97"/>
<dbReference type="Pfam" id="PF00395">
    <property type="entry name" value="SLH"/>
    <property type="match status" value="1"/>
</dbReference>
<feature type="signal peptide" evidence="2">
    <location>
        <begin position="1"/>
        <end position="29"/>
    </location>
</feature>
<evidence type="ECO:0000313" key="4">
    <source>
        <dbReference type="EMBL" id="HIY72945.1"/>
    </source>
</evidence>
<sequence>MKPLKKTLRAVVAAALLSAFLFLSVSASAARLPVGLNGASGKWSDFDQSVYDLVTDYDHVTAESFVWPSGGRVLVLEPASNTRYLINRYKDLTIPAGLVVDFYRYSEVYDSYAMQAHYDTTDGASYTISNYTTNLGAPATHDRNRGTAWRTFTPSVPAGSYSHSFSDVDPSAWYYDAVMTVTEGGVFNGYDDGTFGPDDPVTRAQVQIILNRLHNHNYYDFTDNAPADRGFAAVVLANGLSYGDHVYPTMYESSLLLRETDYVPGIMMVLKTFDPEKGDYVDGLVPGSDPNMAFIWVMRCIYDNWLASAGKNISYRYTIEDFPDAAAIHQWSSETVSLMRETIHKGSSIRNSEIPESSELYILRAWNLGLFTGVDSAGRFDPYATLTRAQLCQVLYQMGWTYFGCLDYNSITTSGWPTKK</sequence>
<dbReference type="InterPro" id="IPR001119">
    <property type="entry name" value="SLH_dom"/>
</dbReference>